<accession>A0A1Y5HQ02</accession>
<organism evidence="1 2">
    <name type="scientific">Oleispira antarctica</name>
    <dbReference type="NCBI Taxonomy" id="188908"/>
    <lineage>
        <taxon>Bacteria</taxon>
        <taxon>Pseudomonadati</taxon>
        <taxon>Pseudomonadota</taxon>
        <taxon>Gammaproteobacteria</taxon>
        <taxon>Oceanospirillales</taxon>
        <taxon>Oceanospirillaceae</taxon>
        <taxon>Oleispira</taxon>
    </lineage>
</organism>
<evidence type="ECO:0000313" key="1">
    <source>
        <dbReference type="EMBL" id="OUS36905.1"/>
    </source>
</evidence>
<comment type="caution">
    <text evidence="1">The sequence shown here is derived from an EMBL/GenBank/DDBJ whole genome shotgun (WGS) entry which is preliminary data.</text>
</comment>
<reference evidence="2" key="1">
    <citation type="journal article" date="2017" name="Proc. Natl. Acad. Sci. U.S.A.">
        <title>Simulation of Deepwater Horizon oil plume reveals substrate specialization within a complex community of hydrocarbon degraders.</title>
        <authorList>
            <person name="Hu P."/>
            <person name="Dubinsky E.A."/>
            <person name="Probst A.J."/>
            <person name="Wang J."/>
            <person name="Sieber C.M.K."/>
            <person name="Tom L.M."/>
            <person name="Gardinali P."/>
            <person name="Banfield J.F."/>
            <person name="Atlas R.M."/>
            <person name="Andersen G.L."/>
        </authorList>
    </citation>
    <scope>NUCLEOTIDE SEQUENCE [LARGE SCALE GENOMIC DNA]</scope>
</reference>
<name>A0A1Y5HQ02_OLEAN</name>
<proteinExistence type="predicted"/>
<dbReference type="AlphaFoldDB" id="A0A1Y5HQ02"/>
<sequence length="112" mass="11892">FIGQAWALPAVCTMSEAEVSSSSPCHDMMMAEDSVILASADIESAEMNMDCCDPVAMTDSSCSCPDNGCSASLSFASQAFTDSFSYNGQVNYYSQSGFPNQINSALFRPPIV</sequence>
<feature type="non-terminal residue" evidence="1">
    <location>
        <position position="1"/>
    </location>
</feature>
<dbReference type="EMBL" id="MABE01000647">
    <property type="protein sequence ID" value="OUS36905.1"/>
    <property type="molecule type" value="Genomic_DNA"/>
</dbReference>
<gene>
    <name evidence="1" type="ORF">A9R00_11320</name>
</gene>
<protein>
    <submittedName>
        <fullName evidence="1">Uncharacterized protein</fullName>
    </submittedName>
</protein>
<dbReference type="Proteomes" id="UP000227088">
    <property type="component" value="Unassembled WGS sequence"/>
</dbReference>
<evidence type="ECO:0000313" key="2">
    <source>
        <dbReference type="Proteomes" id="UP000227088"/>
    </source>
</evidence>